<keyword evidence="1" id="KW-0472">Membrane</keyword>
<dbReference type="Proteomes" id="UP000176682">
    <property type="component" value="Unassembled WGS sequence"/>
</dbReference>
<name>A0A1F5FJD3_9BACT</name>
<sequence length="277" mass="32077">MPAERKNSLWFLKLAGFLMVTLVFVAGMWRDRWFSSSWDDKYIFNVWLVDEENVSLWVIKNNQDAWWIRFAPNTVIPMDGKNSELKLISVDKYKKTNSEGKLVMRRSLDKWWNTISGGVFWGAEGPRIRDVLLTESNLSIRDRLKLAWWLGRRPKIKEISIEGEKEISIDEQEVVRVDVEKLLLRNREWWDEDAVRGDKRRVHLLSPQGKAWLGSVLEAAGMVVVEQDETGDDGNLCTIKVPDTDKTPQGIPEYLVNKLKCKLSDESSGDLEIELVL</sequence>
<dbReference type="EMBL" id="MFAM01000013">
    <property type="protein sequence ID" value="OGD79701.1"/>
    <property type="molecule type" value="Genomic_DNA"/>
</dbReference>
<feature type="transmembrane region" description="Helical" evidence="1">
    <location>
        <begin position="9"/>
        <end position="29"/>
    </location>
</feature>
<keyword evidence="1" id="KW-1133">Transmembrane helix</keyword>
<organism evidence="2 3">
    <name type="scientific">Candidatus Collierbacteria bacterium RIFOXYB1_FULL_49_13</name>
    <dbReference type="NCBI Taxonomy" id="1817728"/>
    <lineage>
        <taxon>Bacteria</taxon>
        <taxon>Candidatus Collieribacteriota</taxon>
    </lineage>
</organism>
<evidence type="ECO:0000313" key="2">
    <source>
        <dbReference type="EMBL" id="OGD79701.1"/>
    </source>
</evidence>
<reference evidence="2 3" key="1">
    <citation type="journal article" date="2016" name="Nat. Commun.">
        <title>Thousands of microbial genomes shed light on interconnected biogeochemical processes in an aquifer system.</title>
        <authorList>
            <person name="Anantharaman K."/>
            <person name="Brown C.T."/>
            <person name="Hug L.A."/>
            <person name="Sharon I."/>
            <person name="Castelle C.J."/>
            <person name="Probst A.J."/>
            <person name="Thomas B.C."/>
            <person name="Singh A."/>
            <person name="Wilkins M.J."/>
            <person name="Karaoz U."/>
            <person name="Brodie E.L."/>
            <person name="Williams K.H."/>
            <person name="Hubbard S.S."/>
            <person name="Banfield J.F."/>
        </authorList>
    </citation>
    <scope>NUCLEOTIDE SEQUENCE [LARGE SCALE GENOMIC DNA]</scope>
</reference>
<proteinExistence type="predicted"/>
<evidence type="ECO:0000313" key="3">
    <source>
        <dbReference type="Proteomes" id="UP000176682"/>
    </source>
</evidence>
<evidence type="ECO:0000256" key="1">
    <source>
        <dbReference type="SAM" id="Phobius"/>
    </source>
</evidence>
<accession>A0A1F5FJD3</accession>
<protein>
    <submittedName>
        <fullName evidence="2">Uncharacterized protein</fullName>
    </submittedName>
</protein>
<dbReference type="AlphaFoldDB" id="A0A1F5FJD3"/>
<gene>
    <name evidence="2" type="ORF">A2368_03385</name>
</gene>
<keyword evidence="1" id="KW-0812">Transmembrane</keyword>
<comment type="caution">
    <text evidence="2">The sequence shown here is derived from an EMBL/GenBank/DDBJ whole genome shotgun (WGS) entry which is preliminary data.</text>
</comment>